<proteinExistence type="inferred from homology"/>
<dbReference type="InterPro" id="IPR005119">
    <property type="entry name" value="LysR_subst-bd"/>
</dbReference>
<dbReference type="InterPro" id="IPR050950">
    <property type="entry name" value="HTH-type_LysR_regulators"/>
</dbReference>
<keyword evidence="2" id="KW-0805">Transcription regulation</keyword>
<dbReference type="SUPFAM" id="SSF53850">
    <property type="entry name" value="Periplasmic binding protein-like II"/>
    <property type="match status" value="1"/>
</dbReference>
<dbReference type="PANTHER" id="PTHR30419:SF28">
    <property type="entry name" value="HTH-TYPE TRANSCRIPTIONAL REGULATOR BSDA"/>
    <property type="match status" value="1"/>
</dbReference>
<keyword evidence="7" id="KW-1185">Reference proteome</keyword>
<dbReference type="SUPFAM" id="SSF46785">
    <property type="entry name" value="Winged helix' DNA-binding domain"/>
    <property type="match status" value="1"/>
</dbReference>
<dbReference type="GO" id="GO:0005829">
    <property type="term" value="C:cytosol"/>
    <property type="evidence" value="ECO:0007669"/>
    <property type="project" value="TreeGrafter"/>
</dbReference>
<comment type="caution">
    <text evidence="6">The sequence shown here is derived from an EMBL/GenBank/DDBJ whole genome shotgun (WGS) entry which is preliminary data.</text>
</comment>
<feature type="domain" description="HTH lysR-type" evidence="5">
    <location>
        <begin position="10"/>
        <end position="61"/>
    </location>
</feature>
<dbReference type="GO" id="GO:0003677">
    <property type="term" value="F:DNA binding"/>
    <property type="evidence" value="ECO:0007669"/>
    <property type="project" value="UniProtKB-KW"/>
</dbReference>
<keyword evidence="3" id="KW-0238">DNA-binding</keyword>
<evidence type="ECO:0000256" key="2">
    <source>
        <dbReference type="ARBA" id="ARBA00023015"/>
    </source>
</evidence>
<evidence type="ECO:0000256" key="3">
    <source>
        <dbReference type="ARBA" id="ARBA00023125"/>
    </source>
</evidence>
<evidence type="ECO:0000259" key="5">
    <source>
        <dbReference type="PROSITE" id="PS50931"/>
    </source>
</evidence>
<organism evidence="6 7">
    <name type="scientific">Levilactobacillus namurensis DSM 19117</name>
    <dbReference type="NCBI Taxonomy" id="1423773"/>
    <lineage>
        <taxon>Bacteria</taxon>
        <taxon>Bacillati</taxon>
        <taxon>Bacillota</taxon>
        <taxon>Bacilli</taxon>
        <taxon>Lactobacillales</taxon>
        <taxon>Lactobacillaceae</taxon>
        <taxon>Levilactobacillus</taxon>
    </lineage>
</organism>
<name>A0A0R1JY37_9LACO</name>
<dbReference type="Proteomes" id="UP000051162">
    <property type="component" value="Unassembled WGS sequence"/>
</dbReference>
<accession>A0A0R1JY37</accession>
<dbReference type="Pfam" id="PF00126">
    <property type="entry name" value="HTH_1"/>
    <property type="match status" value="1"/>
</dbReference>
<gene>
    <name evidence="6" type="ORF">FD30_GL000349</name>
</gene>
<dbReference type="InterPro" id="IPR000847">
    <property type="entry name" value="LysR_HTH_N"/>
</dbReference>
<dbReference type="CDD" id="cd05466">
    <property type="entry name" value="PBP2_LTTR_substrate"/>
    <property type="match status" value="1"/>
</dbReference>
<dbReference type="STRING" id="1423773.FD30_GL000349"/>
<evidence type="ECO:0000256" key="4">
    <source>
        <dbReference type="ARBA" id="ARBA00023163"/>
    </source>
</evidence>
<dbReference type="InterPro" id="IPR036388">
    <property type="entry name" value="WH-like_DNA-bd_sf"/>
</dbReference>
<dbReference type="PROSITE" id="PS50931">
    <property type="entry name" value="HTH_LYSR"/>
    <property type="match status" value="1"/>
</dbReference>
<evidence type="ECO:0000313" key="7">
    <source>
        <dbReference type="Proteomes" id="UP000051162"/>
    </source>
</evidence>
<dbReference type="GO" id="GO:0003700">
    <property type="term" value="F:DNA-binding transcription factor activity"/>
    <property type="evidence" value="ECO:0007669"/>
    <property type="project" value="InterPro"/>
</dbReference>
<dbReference type="AlphaFoldDB" id="A0A0R1JY37"/>
<evidence type="ECO:0000313" key="6">
    <source>
        <dbReference type="EMBL" id="KRK73641.1"/>
    </source>
</evidence>
<comment type="similarity">
    <text evidence="1">Belongs to the LysR transcriptional regulatory family.</text>
</comment>
<dbReference type="PATRIC" id="fig|1423773.3.peg.357"/>
<evidence type="ECO:0000256" key="1">
    <source>
        <dbReference type="ARBA" id="ARBA00009437"/>
    </source>
</evidence>
<dbReference type="EMBL" id="AZDT01000057">
    <property type="protein sequence ID" value="KRK73641.1"/>
    <property type="molecule type" value="Genomic_DNA"/>
</dbReference>
<dbReference type="Gene3D" id="1.10.10.10">
    <property type="entry name" value="Winged helix-like DNA-binding domain superfamily/Winged helix DNA-binding domain"/>
    <property type="match status" value="1"/>
</dbReference>
<dbReference type="Gene3D" id="3.40.190.10">
    <property type="entry name" value="Periplasmic binding protein-like II"/>
    <property type="match status" value="2"/>
</dbReference>
<dbReference type="PANTHER" id="PTHR30419">
    <property type="entry name" value="HTH-TYPE TRANSCRIPTIONAL REGULATOR YBHD"/>
    <property type="match status" value="1"/>
</dbReference>
<dbReference type="InterPro" id="IPR036390">
    <property type="entry name" value="WH_DNA-bd_sf"/>
</dbReference>
<keyword evidence="4" id="KW-0804">Transcription</keyword>
<reference evidence="6 7" key="1">
    <citation type="journal article" date="2015" name="Genome Announc.">
        <title>Expanding the biotechnology potential of lactobacilli through comparative genomics of 213 strains and associated genera.</title>
        <authorList>
            <person name="Sun Z."/>
            <person name="Harris H.M."/>
            <person name="McCann A."/>
            <person name="Guo C."/>
            <person name="Argimon S."/>
            <person name="Zhang W."/>
            <person name="Yang X."/>
            <person name="Jeffery I.B."/>
            <person name="Cooney J.C."/>
            <person name="Kagawa T.F."/>
            <person name="Liu W."/>
            <person name="Song Y."/>
            <person name="Salvetti E."/>
            <person name="Wrobel A."/>
            <person name="Rasinkangas P."/>
            <person name="Parkhill J."/>
            <person name="Rea M.C."/>
            <person name="O'Sullivan O."/>
            <person name="Ritari J."/>
            <person name="Douillard F.P."/>
            <person name="Paul Ross R."/>
            <person name="Yang R."/>
            <person name="Briner A.E."/>
            <person name="Felis G.E."/>
            <person name="de Vos W.M."/>
            <person name="Barrangou R."/>
            <person name="Klaenhammer T.R."/>
            <person name="Caufield P.W."/>
            <person name="Cui Y."/>
            <person name="Zhang H."/>
            <person name="O'Toole P.W."/>
        </authorList>
    </citation>
    <scope>NUCLEOTIDE SEQUENCE [LARGE SCALE GENOMIC DNA]</scope>
    <source>
        <strain evidence="6 7">DSM 19117</strain>
    </source>
</reference>
<sequence>MLGVLPFAYRVFQAIIQEHTFYRAAQVLNVTPSAISHSVNQLEKELGFTLFIRSRSGVELTPDGQAIQPLIQDIINAEDRLEQAAANIKGLNAGSVRLGAFSSVCINWLPPIIQNFKQDYPKIAINVEQADFSSIASAVKTGRLDLGFSALPVTEKLTVLPLIKDEIYCITPTDFIPANRTTVTAADLVDQNFILQRGDYDKDTKAALDHYQIQPNALRFSIDDQSILAMVEAGMGMGILPELALERISGDVNVYPFDTRFYRTICLVVNSEQAKAPSTAKMIKAITSYVTQHYPDKILHHPHMS</sequence>
<dbReference type="PRINTS" id="PR00039">
    <property type="entry name" value="HTHLYSR"/>
</dbReference>
<protein>
    <submittedName>
        <fullName evidence="6">Transcriptional regulator</fullName>
    </submittedName>
</protein>
<dbReference type="Pfam" id="PF03466">
    <property type="entry name" value="LysR_substrate"/>
    <property type="match status" value="1"/>
</dbReference>